<protein>
    <submittedName>
        <fullName evidence="1">Uncharacterized protein</fullName>
    </submittedName>
</protein>
<evidence type="ECO:0000313" key="3">
    <source>
        <dbReference type="Proteomes" id="UP000663860"/>
    </source>
</evidence>
<proteinExistence type="predicted"/>
<organism evidence="1 3">
    <name type="scientific">Adineta steineri</name>
    <dbReference type="NCBI Taxonomy" id="433720"/>
    <lineage>
        <taxon>Eukaryota</taxon>
        <taxon>Metazoa</taxon>
        <taxon>Spiralia</taxon>
        <taxon>Gnathifera</taxon>
        <taxon>Rotifera</taxon>
        <taxon>Eurotatoria</taxon>
        <taxon>Bdelloidea</taxon>
        <taxon>Adinetida</taxon>
        <taxon>Adinetidae</taxon>
        <taxon>Adineta</taxon>
    </lineage>
</organism>
<sequence>MPHTCSCGTVYEHRAQMYGTTILGASASFQYHIQTITTQFVMGTMEKEQWKTNIQKIFDDFMVTVDEAATS</sequence>
<name>A0A815HN94_9BILA</name>
<dbReference type="EMBL" id="CAJNOE010000892">
    <property type="protein sequence ID" value="CAF1353918.1"/>
    <property type="molecule type" value="Genomic_DNA"/>
</dbReference>
<accession>A0A815HN94</accession>
<dbReference type="AlphaFoldDB" id="A0A815HN94"/>
<dbReference type="Proteomes" id="UP000663860">
    <property type="component" value="Unassembled WGS sequence"/>
</dbReference>
<dbReference type="Proteomes" id="UP000663868">
    <property type="component" value="Unassembled WGS sequence"/>
</dbReference>
<comment type="caution">
    <text evidence="1">The sequence shown here is derived from an EMBL/GenBank/DDBJ whole genome shotgun (WGS) entry which is preliminary data.</text>
</comment>
<gene>
    <name evidence="1" type="ORF">IZO911_LOCUS36927</name>
    <name evidence="2" type="ORF">KXQ929_LOCUS14800</name>
</gene>
<evidence type="ECO:0000313" key="1">
    <source>
        <dbReference type="EMBL" id="CAF1353918.1"/>
    </source>
</evidence>
<reference evidence="1" key="1">
    <citation type="submission" date="2021-02" db="EMBL/GenBank/DDBJ databases">
        <authorList>
            <person name="Nowell W R."/>
        </authorList>
    </citation>
    <scope>NUCLEOTIDE SEQUENCE</scope>
</reference>
<dbReference type="EMBL" id="CAJOBB010000834">
    <property type="protein sequence ID" value="CAF3760988.1"/>
    <property type="molecule type" value="Genomic_DNA"/>
</dbReference>
<evidence type="ECO:0000313" key="2">
    <source>
        <dbReference type="EMBL" id="CAF3760988.1"/>
    </source>
</evidence>